<sequence length="229" mass="25953">MEYICPQIEQLISCYTCGSQSLPPFQLCEAAHVNCPPCAKYMARCACGDVITDGPHVLLDWTVTALKFRCKHCGAADAGDDGRPANRWYAVHELHRHYRSECTRNAYPCPWAGCDYVARVETAADHYDAAHGPIDVLTPTDPDRWYEVQFAISPMPAEFVKKIFNGYFMFTVKYPSSHRRRNRDSNPCITMRNINPADQLQYTHDWELYTNGNVITVTVSMTTGLDDNS</sequence>
<name>A0A5E4NTC9_9HEMI</name>
<dbReference type="EMBL" id="CABPRJ010002410">
    <property type="protein sequence ID" value="VVC45694.1"/>
    <property type="molecule type" value="Genomic_DNA"/>
</dbReference>
<evidence type="ECO:0000313" key="1">
    <source>
        <dbReference type="EMBL" id="VVC45694.1"/>
    </source>
</evidence>
<gene>
    <name evidence="1" type="ORF">CINCED_3A009862</name>
</gene>
<dbReference type="Proteomes" id="UP000325440">
    <property type="component" value="Unassembled WGS sequence"/>
</dbReference>
<reference evidence="1 2" key="1">
    <citation type="submission" date="2019-08" db="EMBL/GenBank/DDBJ databases">
        <authorList>
            <person name="Alioto T."/>
            <person name="Alioto T."/>
            <person name="Gomez Garrido J."/>
        </authorList>
    </citation>
    <scope>NUCLEOTIDE SEQUENCE [LARGE SCALE GENOMIC DNA]</scope>
</reference>
<keyword evidence="2" id="KW-1185">Reference proteome</keyword>
<organism evidence="1 2">
    <name type="scientific">Cinara cedri</name>
    <dbReference type="NCBI Taxonomy" id="506608"/>
    <lineage>
        <taxon>Eukaryota</taxon>
        <taxon>Metazoa</taxon>
        <taxon>Ecdysozoa</taxon>
        <taxon>Arthropoda</taxon>
        <taxon>Hexapoda</taxon>
        <taxon>Insecta</taxon>
        <taxon>Pterygota</taxon>
        <taxon>Neoptera</taxon>
        <taxon>Paraneoptera</taxon>
        <taxon>Hemiptera</taxon>
        <taxon>Sternorrhyncha</taxon>
        <taxon>Aphidomorpha</taxon>
        <taxon>Aphidoidea</taxon>
        <taxon>Aphididae</taxon>
        <taxon>Lachninae</taxon>
        <taxon>Cinara</taxon>
    </lineage>
</organism>
<dbReference type="AlphaFoldDB" id="A0A5E4NTC9"/>
<dbReference type="OrthoDB" id="6575868at2759"/>
<accession>A0A5E4NTC9</accession>
<evidence type="ECO:0000313" key="2">
    <source>
        <dbReference type="Proteomes" id="UP000325440"/>
    </source>
</evidence>
<proteinExistence type="predicted"/>
<protein>
    <submittedName>
        <fullName evidence="1">Uncharacterized protein</fullName>
    </submittedName>
</protein>